<keyword evidence="2" id="KW-0238">DNA-binding</keyword>
<dbReference type="PANTHER" id="PTHR47894:SF1">
    <property type="entry name" value="HTH-TYPE TRANSCRIPTIONAL REGULATOR VQSM"/>
    <property type="match status" value="1"/>
</dbReference>
<dbReference type="GO" id="GO:0005829">
    <property type="term" value="C:cytosol"/>
    <property type="evidence" value="ECO:0007669"/>
    <property type="project" value="TreeGrafter"/>
</dbReference>
<dbReference type="eggNOG" id="COG2207">
    <property type="taxonomic scope" value="Bacteria"/>
</dbReference>
<dbReference type="GO" id="GO:0003700">
    <property type="term" value="F:DNA-binding transcription factor activity"/>
    <property type="evidence" value="ECO:0007669"/>
    <property type="project" value="InterPro"/>
</dbReference>
<keyword evidence="3" id="KW-0804">Transcription</keyword>
<dbReference type="KEGG" id="gps:C427_3049"/>
<dbReference type="SMART" id="SM00342">
    <property type="entry name" value="HTH_ARAC"/>
    <property type="match status" value="1"/>
</dbReference>
<feature type="domain" description="HTH araC/xylS-type" evidence="4">
    <location>
        <begin position="244"/>
        <end position="341"/>
    </location>
</feature>
<keyword evidence="1" id="KW-0805">Transcription regulation</keyword>
<organism evidence="5 6">
    <name type="scientific">Paraglaciecola psychrophila 170</name>
    <dbReference type="NCBI Taxonomy" id="1129794"/>
    <lineage>
        <taxon>Bacteria</taxon>
        <taxon>Pseudomonadati</taxon>
        <taxon>Pseudomonadota</taxon>
        <taxon>Gammaproteobacteria</taxon>
        <taxon>Alteromonadales</taxon>
        <taxon>Alteromonadaceae</taxon>
        <taxon>Paraglaciecola</taxon>
    </lineage>
</organism>
<dbReference type="RefSeq" id="WP_007640059.1">
    <property type="nucleotide sequence ID" value="NC_020514.1"/>
</dbReference>
<proteinExistence type="predicted"/>
<dbReference type="EMBL" id="CP003837">
    <property type="protein sequence ID" value="AGH45158.1"/>
    <property type="molecule type" value="Genomic_DNA"/>
</dbReference>
<keyword evidence="6" id="KW-1185">Reference proteome</keyword>
<gene>
    <name evidence="5" type="ORF">C427_3049</name>
</gene>
<dbReference type="STRING" id="1129794.C427_3049"/>
<dbReference type="PATRIC" id="fig|1129794.4.peg.3032"/>
<dbReference type="InterPro" id="IPR009057">
    <property type="entry name" value="Homeodomain-like_sf"/>
</dbReference>
<evidence type="ECO:0000256" key="2">
    <source>
        <dbReference type="ARBA" id="ARBA00023125"/>
    </source>
</evidence>
<evidence type="ECO:0000313" key="5">
    <source>
        <dbReference type="EMBL" id="AGH45158.1"/>
    </source>
</evidence>
<dbReference type="Pfam" id="PF12833">
    <property type="entry name" value="HTH_18"/>
    <property type="match status" value="1"/>
</dbReference>
<evidence type="ECO:0000256" key="3">
    <source>
        <dbReference type="ARBA" id="ARBA00023163"/>
    </source>
</evidence>
<name>K6ZS00_9ALTE</name>
<dbReference type="Pfam" id="PF12625">
    <property type="entry name" value="Arabinose_bd"/>
    <property type="match status" value="1"/>
</dbReference>
<dbReference type="Gene3D" id="1.10.10.60">
    <property type="entry name" value="Homeodomain-like"/>
    <property type="match status" value="1"/>
</dbReference>
<dbReference type="Proteomes" id="UP000011864">
    <property type="component" value="Chromosome"/>
</dbReference>
<sequence length="348" mass="39599">MSSSQVIEQVPSIPANYSRLIARELDLQERELSSLLFATTLTSAQLMSEDTLLTPAQQVQIVMNGLRISKDESIGLRLGKKLTPPTHGALGFLANSSPTLLTAVRSFQEFIPTRMSFIEMSLEESDEWIKCYFDLILDADNTVFRTILDAASMSLLACIEFVLGRELFDGQLQFSLAEPNYIERYAEFIPCPVEFSCARNCLKIPRALKDIENVSSNHENYVIALQQCQQMLSQLPDDTLSITYQVKKLILSYPPGRLSEDAVAELMFITKRTLARRLIKEGTGFRQIKEKIMAEQALNYLRDTELSVESIAGLLNYHDSANFRRAFKRWYHCPPNEYREQLKSTSIE</sequence>
<dbReference type="InterPro" id="IPR032687">
    <property type="entry name" value="AraC-type_N"/>
</dbReference>
<dbReference type="InterPro" id="IPR018060">
    <property type="entry name" value="HTH_AraC"/>
</dbReference>
<dbReference type="HOGENOM" id="CLU_047522_3_0_6"/>
<evidence type="ECO:0000259" key="4">
    <source>
        <dbReference type="PROSITE" id="PS01124"/>
    </source>
</evidence>
<accession>K6ZS00</accession>
<evidence type="ECO:0000256" key="1">
    <source>
        <dbReference type="ARBA" id="ARBA00023015"/>
    </source>
</evidence>
<dbReference type="OrthoDB" id="6079354at2"/>
<dbReference type="PROSITE" id="PS01124">
    <property type="entry name" value="HTH_ARAC_FAMILY_2"/>
    <property type="match status" value="1"/>
</dbReference>
<dbReference type="SUPFAM" id="SSF46689">
    <property type="entry name" value="Homeodomain-like"/>
    <property type="match status" value="1"/>
</dbReference>
<reference evidence="5 6" key="1">
    <citation type="journal article" date="2013" name="Genome Announc.">
        <title>Complete Genome Sequence of Glaciecola psychrophila Strain 170T.</title>
        <authorList>
            <person name="Yin J."/>
            <person name="Chen J."/>
            <person name="Liu G."/>
            <person name="Yu Y."/>
            <person name="Song L."/>
            <person name="Wang X."/>
            <person name="Qu X."/>
        </authorList>
    </citation>
    <scope>NUCLEOTIDE SEQUENCE [LARGE SCALE GENOMIC DNA]</scope>
    <source>
        <strain evidence="5 6">170</strain>
    </source>
</reference>
<dbReference type="AlphaFoldDB" id="K6ZS00"/>
<dbReference type="GO" id="GO:0000976">
    <property type="term" value="F:transcription cis-regulatory region binding"/>
    <property type="evidence" value="ECO:0007669"/>
    <property type="project" value="TreeGrafter"/>
</dbReference>
<dbReference type="PANTHER" id="PTHR47894">
    <property type="entry name" value="HTH-TYPE TRANSCRIPTIONAL REGULATOR GADX"/>
    <property type="match status" value="1"/>
</dbReference>
<protein>
    <recommendedName>
        <fullName evidence="4">HTH araC/xylS-type domain-containing protein</fullName>
    </recommendedName>
</protein>
<evidence type="ECO:0000313" key="6">
    <source>
        <dbReference type="Proteomes" id="UP000011864"/>
    </source>
</evidence>